<protein>
    <submittedName>
        <fullName evidence="5">Hemolysin-type calcium-binding region</fullName>
    </submittedName>
</protein>
<feature type="compositionally biased region" description="Pro residues" evidence="3">
    <location>
        <begin position="1357"/>
        <end position="1368"/>
    </location>
</feature>
<keyword evidence="2" id="KW-0964">Secreted</keyword>
<dbReference type="Pfam" id="PF16184">
    <property type="entry name" value="Cadherin_3"/>
    <property type="match status" value="1"/>
</dbReference>
<dbReference type="eggNOG" id="COG2931">
    <property type="taxonomic scope" value="Bacteria"/>
</dbReference>
<dbReference type="InterPro" id="IPR039005">
    <property type="entry name" value="CSPG_rpt"/>
</dbReference>
<dbReference type="KEGG" id="pzu:PHZ_c1194"/>
<dbReference type="InterPro" id="IPR001343">
    <property type="entry name" value="Hemolysn_Ca-bd"/>
</dbReference>
<proteinExistence type="predicted"/>
<comment type="subcellular location">
    <subcellularLocation>
        <location evidence="1">Secreted</location>
    </subcellularLocation>
</comment>
<accession>B4R8I1</accession>
<dbReference type="InterPro" id="IPR041690">
    <property type="entry name" value="Cadherin_5"/>
</dbReference>
<evidence type="ECO:0000256" key="1">
    <source>
        <dbReference type="ARBA" id="ARBA00004613"/>
    </source>
</evidence>
<feature type="compositionally biased region" description="Polar residues" evidence="3">
    <location>
        <begin position="1379"/>
        <end position="1390"/>
    </location>
</feature>
<evidence type="ECO:0000313" key="6">
    <source>
        <dbReference type="Proteomes" id="UP000001868"/>
    </source>
</evidence>
<feature type="domain" description="Cadherin-like" evidence="4">
    <location>
        <begin position="674"/>
        <end position="785"/>
    </location>
</feature>
<dbReference type="Pfam" id="PF17892">
    <property type="entry name" value="Cadherin_5"/>
    <property type="match status" value="1"/>
</dbReference>
<feature type="region of interest" description="Disordered" evidence="3">
    <location>
        <begin position="1348"/>
        <end position="1390"/>
    </location>
</feature>
<dbReference type="Proteomes" id="UP000001868">
    <property type="component" value="Chromosome"/>
</dbReference>
<dbReference type="EMBL" id="CP000747">
    <property type="protein sequence ID" value="ACG77608.1"/>
    <property type="molecule type" value="Genomic_DNA"/>
</dbReference>
<dbReference type="InterPro" id="IPR050557">
    <property type="entry name" value="RTX_toxin/Mannuronan_C5-epim"/>
</dbReference>
<dbReference type="STRING" id="450851.PHZ_c1194"/>
<evidence type="ECO:0000256" key="3">
    <source>
        <dbReference type="SAM" id="MobiDB-lite"/>
    </source>
</evidence>
<evidence type="ECO:0000259" key="4">
    <source>
        <dbReference type="Pfam" id="PF17892"/>
    </source>
</evidence>
<dbReference type="Gene3D" id="2.60.40.2700">
    <property type="match status" value="2"/>
</dbReference>
<dbReference type="GO" id="GO:0005509">
    <property type="term" value="F:calcium ion binding"/>
    <property type="evidence" value="ECO:0007669"/>
    <property type="project" value="InterPro"/>
</dbReference>
<dbReference type="RefSeq" id="WP_012521753.1">
    <property type="nucleotide sequence ID" value="NC_011144.1"/>
</dbReference>
<evidence type="ECO:0000313" key="5">
    <source>
        <dbReference type="EMBL" id="ACG77608.1"/>
    </source>
</evidence>
<dbReference type="Gene3D" id="2.150.10.10">
    <property type="entry name" value="Serralysin-like metalloprotease, C-terminal"/>
    <property type="match status" value="3"/>
</dbReference>
<reference evidence="5 6" key="1">
    <citation type="journal article" date="2008" name="BMC Genomics">
        <title>Complete genome of Phenylobacterium zucineum - a novel facultative intracellular bacterium isolated from human erythroleukemia cell line K562.</title>
        <authorList>
            <person name="Luo Y."/>
            <person name="Xu X."/>
            <person name="Ding Z."/>
            <person name="Liu Z."/>
            <person name="Zhang B."/>
            <person name="Yan Z."/>
            <person name="Sun J."/>
            <person name="Hu S."/>
            <person name="Hu X."/>
        </authorList>
    </citation>
    <scope>NUCLEOTIDE SEQUENCE [LARGE SCALE GENOMIC DNA]</scope>
    <source>
        <strain evidence="5 6">HLK1</strain>
    </source>
</reference>
<name>B4R8I1_PHEZH</name>
<dbReference type="SUPFAM" id="SSF51120">
    <property type="entry name" value="beta-Roll"/>
    <property type="match status" value="3"/>
</dbReference>
<evidence type="ECO:0000256" key="2">
    <source>
        <dbReference type="ARBA" id="ARBA00022525"/>
    </source>
</evidence>
<dbReference type="NCBIfam" id="NF012211">
    <property type="entry name" value="tand_rpt_95"/>
    <property type="match status" value="1"/>
</dbReference>
<keyword evidence="6" id="KW-1185">Reference proteome</keyword>
<dbReference type="InterPro" id="IPR011049">
    <property type="entry name" value="Serralysin-like_metalloprot_C"/>
</dbReference>
<dbReference type="HOGENOM" id="CLU_243262_0_0_5"/>
<organism evidence="5 6">
    <name type="scientific">Phenylobacterium zucineum (strain HLK1)</name>
    <dbReference type="NCBI Taxonomy" id="450851"/>
    <lineage>
        <taxon>Bacteria</taxon>
        <taxon>Pseudomonadati</taxon>
        <taxon>Pseudomonadota</taxon>
        <taxon>Alphaproteobacteria</taxon>
        <taxon>Caulobacterales</taxon>
        <taxon>Caulobacteraceae</taxon>
        <taxon>Phenylobacterium</taxon>
    </lineage>
</organism>
<dbReference type="PANTHER" id="PTHR38340:SF1">
    <property type="entry name" value="S-LAYER PROTEIN"/>
    <property type="match status" value="1"/>
</dbReference>
<gene>
    <name evidence="5" type="ordered locus">PHZ_c1194</name>
</gene>
<dbReference type="OrthoDB" id="7167364at2"/>
<dbReference type="PRINTS" id="PR00313">
    <property type="entry name" value="CABNDNGRPT"/>
</dbReference>
<dbReference type="Pfam" id="PF00353">
    <property type="entry name" value="HemolysinCabind"/>
    <property type="match status" value="6"/>
</dbReference>
<dbReference type="PANTHER" id="PTHR38340">
    <property type="entry name" value="S-LAYER PROTEIN"/>
    <property type="match status" value="1"/>
</dbReference>
<sequence length="1836" mass="180197">MADTVLDFNTASETDLGSIVRDGQGGSADIADRVIELFVSDTSAASPVTNLGYYSGLGDGSQDGLVSASGGDLSFVIRSQDDSEFAFKGLYLYAYLGGTFQAKIEGFRDGQSTGFITANFSDAGPVYGVTLTSAELTPGTFQNVDEVRITDMAGGELWLAYDQFVIGDAVDPNTVPTATNLTQTVAYTEDPGGAVALPDIVVTDPDAGETITATLTLSSAAAGSLSTGTFGSATSTYTAGTGVWTVTGSVADVNAALAAVSFTPATSWDKDVTLTTHIEDAAGAGPADGAITLDVTPVNDAPTATNLTQSKAVTEAGSATALDDIVVTDVDTGEAITATLTLSSAGAGALSTGTFGAATSTYNAGTGVWTVTGSAADVNAALAAVALTPSANNDQDFTIATRIRDAAGTGPADGTISVAVTAVNDAPTATNLTQTVAYTEDPGGAVALPDIVVSDADTGEAITATLTLSSTAAGSLSTGTYGSATSTYDAGTGVWTVTGSVADVNAALAAVSFTPASNWDQDVTMATHVEDAAGAGPADGTITLDVTPVNDAPTATNLTQSKAAVEGGSAVALDDIVVSDIDTGEQITATLTLSSAGAGALSTGTFGSATSTYNAGTGVWTVTGSVADVNAALAAVALTPSADNDQDFTIATRIYDSAWSGPADGTISVAVTAVNDAPTVSAAPSLTLTEDQPRALTAADFNFADVDGDALASVTVVALPGAGTLTLDGAAVSAGQTIDRADLDAGKLVFTPTADGAGAGYASFTFTVSDGTASSAQATAAFNVTAVNDAPTTDAAKGYVNAGAATETGGLVVIDAAKLNEGDVDDAGSGVSYTVTAATAAGTLFLDTNGNGVVDGGEALAAADTFTQADIDAGRLKYLHGGGAGAADSFTFSVADGGEDGAAALTGLTFGVSVAERPVVTIGAGSPAYAEDGAAVAIAPNLTLVDGDSADMSGATVTITDLVAGDVLGFTNQNGITGSFDAGAGVLTLSGTATRAQYEAALRSVTFGSSSENPATGAGAGDRVISFQVRDGGLASVAENVTVAVSNANDAPTATNLTQTVAYTEDPGSPVALGDIVVSDADTGETITATLTLSEPLAGSLSTGTFGSATSTYTAGTGVWTVTGSVIDVNAALAAVSFTPDGNWDQDVTVATRIRDAADAGPADGTITLDVTPVNDPPTGAVTISGTATQGQTLTAAHTLADDDELGPVSYQWRADGTPIAGATGSTYTLAQAEVGKAITVVASYTDGAGNAESVASAATATVANVNDAPTGSVTISGSAQVGATLTAGNTLADLDGLGTITYQWRADGADLTGETGATLAVTSSLLGKTITVVARYTDGLGAAETVASAATSAVSDPPPPPPPPPPTSNETIDGVPVQTGTVTNPDGSTSQVITIPIVTSTRPEQVGDTTVADIPLVTGGSGPPPLLAQVPVGLGLQATGPGAPQPAGNSLADLIRAIQTHTAPGSTDQIQLTGGGSGFLQGLSPDAPLIVQTLTPTAPTGVAPPTAPLVISGAPIAPGTPNTALVIDTRSLPSGVTLQLDNVGFAAVVGAARVIGGEGSQRVWGDGANQSLFLGADDDELHGGGGADTVASAGGDDRLFGDDGDDAVSGGEGADQVWGGAGEDHVHGNVGDDFVHGGEGRDTLHGGQGHDVVRGGQGDDIALGDLGYDTLFGDLGADVLQGGAGDDVVWGGGGLVPGADAGDWIDGGEGSDFVHGNQGDDTVLGGLGADVVHGGQGADRLEGEDGADTLSGDQGDDVLIGGAGADRFLVFAGGGVDRILDFDVQEGDRLHLDAGLSYTLRQDGADTIVDLGGGQRVVLADVRSETLGDGWIVGG</sequence>
<dbReference type="GO" id="GO:0005576">
    <property type="term" value="C:extracellular region"/>
    <property type="evidence" value="ECO:0007669"/>
    <property type="project" value="UniProtKB-SubCell"/>
</dbReference>
<dbReference type="PROSITE" id="PS51854">
    <property type="entry name" value="CSPG"/>
    <property type="match status" value="1"/>
</dbReference>